<protein>
    <recommendedName>
        <fullName evidence="3">Methyltransferase</fullName>
    </recommendedName>
</protein>
<evidence type="ECO:0000313" key="2">
    <source>
        <dbReference type="Proteomes" id="UP000289758"/>
    </source>
</evidence>
<accession>A0A4Q1AV96</accession>
<dbReference type="EMBL" id="PDKK01000005">
    <property type="protein sequence ID" value="RXK05873.1"/>
    <property type="molecule type" value="Genomic_DNA"/>
</dbReference>
<evidence type="ECO:0008006" key="3">
    <source>
        <dbReference type="Google" id="ProtNLM"/>
    </source>
</evidence>
<comment type="caution">
    <text evidence="1">The sequence shown here is derived from an EMBL/GenBank/DDBJ whole genome shotgun (WGS) entry which is preliminary data.</text>
</comment>
<dbReference type="InterPro" id="IPR029063">
    <property type="entry name" value="SAM-dependent_MTases_sf"/>
</dbReference>
<dbReference type="RefSeq" id="WP_129087082.1">
    <property type="nucleotide sequence ID" value="NZ_CP053836.1"/>
</dbReference>
<dbReference type="Proteomes" id="UP000289758">
    <property type="component" value="Unassembled WGS sequence"/>
</dbReference>
<dbReference type="SUPFAM" id="SSF53335">
    <property type="entry name" value="S-adenosyl-L-methionine-dependent methyltransferases"/>
    <property type="match status" value="1"/>
</dbReference>
<name>A0A4Q1AV96_9BACT</name>
<sequence length="486" mass="57840">MISLDFSTYRFYENLAKMNLTNWRIQALFNLDLFEKASFPVRVKNNMELRMLIDTMQENRFESFMNELDGLTEDELEEFLHALKESYYFQVNMFPHQKPIISYDTVLHALVIKNRLEQLKPEYKTLLEIGPGCGYFSFYLKHRECLKNYTAIEACESFYLLQNQVNQFCFGSQFEQKVPIPIEYVEPKINKTFGINDETLIELDKNNFISNKEEKRAFHLPWWKLGSLYESKNVFDIIMSNSNLLEFSSGALTYYLDLIQNKLDKEGFFFVNGPGHHTSATQREELGQLLFQADFAPIAIVSEVENLYDLKVIEKEIMDEDEVVFSPFTMQVKKFLYEEKDKLLKDKSVVIIDDYITHHDDFKEYKFISTSMLKQHKISSKKVIIGTRSQNIYDTFETFFIERGFNILNLNDIVIQAKSFCMWTGIFINKKHELFEKYHKRELFRRPSFFADEFEFKQLFEGDITQKRKKYSKIEIKQLLQKKLDK</sequence>
<dbReference type="AlphaFoldDB" id="A0A4Q1AV96"/>
<organism evidence="1 2">
    <name type="scientific">Halarcobacter ebronensis</name>
    <dbReference type="NCBI Taxonomy" id="1462615"/>
    <lineage>
        <taxon>Bacteria</taxon>
        <taxon>Pseudomonadati</taxon>
        <taxon>Campylobacterota</taxon>
        <taxon>Epsilonproteobacteria</taxon>
        <taxon>Campylobacterales</taxon>
        <taxon>Arcobacteraceae</taxon>
        <taxon>Halarcobacter</taxon>
    </lineage>
</organism>
<reference evidence="1 2" key="1">
    <citation type="submission" date="2017-10" db="EMBL/GenBank/DDBJ databases">
        <title>Genomics of the genus Arcobacter.</title>
        <authorList>
            <person name="Perez-Cataluna A."/>
            <person name="Figueras M.J."/>
        </authorList>
    </citation>
    <scope>NUCLEOTIDE SEQUENCE [LARGE SCALE GENOMIC DNA]</scope>
    <source>
        <strain evidence="1 2">CECT 8441</strain>
    </source>
</reference>
<evidence type="ECO:0000313" key="1">
    <source>
        <dbReference type="EMBL" id="RXK05873.1"/>
    </source>
</evidence>
<dbReference type="Gene3D" id="3.40.50.150">
    <property type="entry name" value="Vaccinia Virus protein VP39"/>
    <property type="match status" value="1"/>
</dbReference>
<keyword evidence="2" id="KW-1185">Reference proteome</keyword>
<gene>
    <name evidence="1" type="ORF">CRV07_07315</name>
</gene>
<proteinExistence type="predicted"/>
<dbReference type="OrthoDB" id="7373614at2"/>